<proteinExistence type="inferred from homology"/>
<dbReference type="PANTHER" id="PTHR23504:SF31">
    <property type="entry name" value="MAJOR FACILITATOR SUPERFAMILY DOMAIN-CONTAINING PROTEIN 10"/>
    <property type="match status" value="1"/>
</dbReference>
<evidence type="ECO:0000256" key="4">
    <source>
        <dbReference type="ARBA" id="ARBA00022692"/>
    </source>
</evidence>
<dbReference type="HAMAP" id="MF_00323">
    <property type="entry name" value="Ferrochelatase"/>
    <property type="match status" value="1"/>
</dbReference>
<feature type="transmembrane region" description="Helical" evidence="13">
    <location>
        <begin position="383"/>
        <end position="402"/>
    </location>
</feature>
<dbReference type="GO" id="GO:0016829">
    <property type="term" value="F:lyase activity"/>
    <property type="evidence" value="ECO:0007669"/>
    <property type="project" value="UniProtKB-KW"/>
</dbReference>
<feature type="transmembrane region" description="Helical" evidence="13">
    <location>
        <begin position="695"/>
        <end position="713"/>
    </location>
</feature>
<keyword evidence="6 12" id="KW-0408">Iron</keyword>
<evidence type="ECO:0000313" key="15">
    <source>
        <dbReference type="EMBL" id="RZF20848.1"/>
    </source>
</evidence>
<keyword evidence="9 12" id="KW-0456">Lyase</keyword>
<dbReference type="Gene3D" id="3.40.50.1400">
    <property type="match status" value="2"/>
</dbReference>
<feature type="binding site" evidence="12">
    <location>
        <position position="215"/>
    </location>
    <ligand>
        <name>Fe(2+)</name>
        <dbReference type="ChEBI" id="CHEBI:29033"/>
    </ligand>
</feature>
<evidence type="ECO:0000256" key="5">
    <source>
        <dbReference type="ARBA" id="ARBA00022989"/>
    </source>
</evidence>
<evidence type="ECO:0000256" key="11">
    <source>
        <dbReference type="ARBA" id="ARBA00024536"/>
    </source>
</evidence>
<keyword evidence="7 12" id="KW-0350">Heme biosynthesis</keyword>
<evidence type="ECO:0000256" key="9">
    <source>
        <dbReference type="ARBA" id="ARBA00023239"/>
    </source>
</evidence>
<dbReference type="InterPro" id="IPR020846">
    <property type="entry name" value="MFS_dom"/>
</dbReference>
<accession>A0ABY0ID15</accession>
<sequence length="812" mass="90859">MTMRHEQLTFPASKKNAKKVIKVVLVQLGSPKSPKVSDVRSYLKEFLGDPRVVDINPTLWKIILNLFVIPFRPKRSAALYSRIWEGNEFPLTRITREFTHKVNELTPEHIEVEHAFLLCEPRVADVYAKWEKELDERMDPAQKLIVIPMFPQYSESTIASGIDFLGKLLGTKVRIPNFEVITNFHRLQAFIDNSARLINEKLKSEQIDDLVISFHGIPKRRVIYKKDPYYQHCFETFELIKDRVSEIDSHRIHFTFQSRFGSEEWLTPYTDDYVCELAKSGKKNIAVYCPAFVADCLETVDEIGTELQEEVEEFGTTIHAIPCLNDDQKWSEGFADYVETLCDKPNEVAQLEYEVEEEKYMDMPKVNMESEPLSDNAKKSLKIVFLTLFLDLVGFSIIFPLFPALAKYYLTVDADNFFLKAIFGSIDTLTNVGGAGEFSAIVLFGGALGALYSLLQFVAAPIWGTISDRIGRRPVLLISVFGLFVSYVLWAVAGNFTILILARFIGGIMGGNISTATAVVADVTTRKNRSKGMAIIGIAFALGFIIGPAMGGILSLFDLTKMYPALESIGINPFSMAAIVAGLLSLFNLVNLFNKFDETLPEEKRGKHETERSANPLKLFKPLPYEGVNLTNFGYFLFLLAFSGMEFTLTFLAAERLNYSSMDNAYMFIFIGFILAMVQGGYVRRKAHQVGERKMALQGLIAIIPGLVLIGLASSSWLVYAGLFFLAIGSSLVVPCLTSLVSMYSPSNHQGHVIGVFRSLGALARVFGPIIASLIYWRYNSAAPYFIGSVFLIIPIIMVAKLPKPSEAKADS</sequence>
<comment type="function">
    <text evidence="12">Catalyzes the ferrous insertion into protoporphyrin IX.</text>
</comment>
<comment type="similarity">
    <text evidence="2 12">Belongs to the ferrochelatase family.</text>
</comment>
<evidence type="ECO:0000256" key="2">
    <source>
        <dbReference type="ARBA" id="ARBA00007718"/>
    </source>
</evidence>
<dbReference type="SUPFAM" id="SSF103473">
    <property type="entry name" value="MFS general substrate transporter"/>
    <property type="match status" value="1"/>
</dbReference>
<feature type="transmembrane region" description="Helical" evidence="13">
    <location>
        <begin position="475"/>
        <end position="492"/>
    </location>
</feature>
<dbReference type="SUPFAM" id="SSF53800">
    <property type="entry name" value="Chelatase"/>
    <property type="match status" value="1"/>
</dbReference>
<dbReference type="EC" id="4.98.1.1" evidence="12"/>
<gene>
    <name evidence="12 15" type="primary">hemH</name>
    <name evidence="15" type="ORF">DAY19_12745</name>
</gene>
<name>A0ABY0ID15_9BACT</name>
<feature type="domain" description="Major facilitator superfamily (MFS) profile" evidence="14">
    <location>
        <begin position="380"/>
        <end position="807"/>
    </location>
</feature>
<keyword evidence="12" id="KW-0479">Metal-binding</keyword>
<keyword evidence="16" id="KW-1185">Reference proteome</keyword>
<feature type="transmembrane region" description="Helical" evidence="13">
    <location>
        <begin position="665"/>
        <end position="683"/>
    </location>
</feature>
<evidence type="ECO:0000256" key="8">
    <source>
        <dbReference type="ARBA" id="ARBA00023136"/>
    </source>
</evidence>
<dbReference type="InterPro" id="IPR036259">
    <property type="entry name" value="MFS_trans_sf"/>
</dbReference>
<dbReference type="CDD" id="cd00419">
    <property type="entry name" value="Ferrochelatase_C"/>
    <property type="match status" value="1"/>
</dbReference>
<dbReference type="NCBIfam" id="TIGR00109">
    <property type="entry name" value="hemH"/>
    <property type="match status" value="1"/>
</dbReference>
<dbReference type="CDD" id="cd17389">
    <property type="entry name" value="MFS_MFSD10"/>
    <property type="match status" value="1"/>
</dbReference>
<organism evidence="15 16">
    <name type="scientific">Halobacteriovorax vibrionivorans</name>
    <dbReference type="NCBI Taxonomy" id="2152716"/>
    <lineage>
        <taxon>Bacteria</taxon>
        <taxon>Pseudomonadati</taxon>
        <taxon>Bdellovibrionota</taxon>
        <taxon>Bacteriovoracia</taxon>
        <taxon>Bacteriovoracales</taxon>
        <taxon>Halobacteriovoraceae</taxon>
        <taxon>Halobacteriovorax</taxon>
    </lineage>
</organism>
<dbReference type="RefSeq" id="WP_115363066.1">
    <property type="nucleotide sequence ID" value="NZ_QDKL01000003.1"/>
</dbReference>
<dbReference type="InterPro" id="IPR033659">
    <property type="entry name" value="Ferrochelatase_N"/>
</dbReference>
<evidence type="ECO:0000256" key="10">
    <source>
        <dbReference type="ARBA" id="ARBA00023244"/>
    </source>
</evidence>
<comment type="caution">
    <text evidence="15">The sequence shown here is derived from an EMBL/GenBank/DDBJ whole genome shotgun (WGS) entry which is preliminary data.</text>
</comment>
<keyword evidence="4 13" id="KW-0812">Transmembrane</keyword>
<comment type="subcellular location">
    <subcellularLocation>
        <location evidence="12">Cytoplasm</location>
    </subcellularLocation>
    <subcellularLocation>
        <location evidence="1">Membrane</location>
        <topology evidence="1">Multi-pass membrane protein</topology>
    </subcellularLocation>
</comment>
<dbReference type="InterPro" id="IPR011701">
    <property type="entry name" value="MFS"/>
</dbReference>
<evidence type="ECO:0000256" key="12">
    <source>
        <dbReference type="HAMAP-Rule" id="MF_00323"/>
    </source>
</evidence>
<dbReference type="EMBL" id="QDKL01000003">
    <property type="protein sequence ID" value="RZF20848.1"/>
    <property type="molecule type" value="Genomic_DNA"/>
</dbReference>
<dbReference type="PANTHER" id="PTHR23504">
    <property type="entry name" value="MAJOR FACILITATOR SUPERFAMILY DOMAIN-CONTAINING PROTEIN 10"/>
    <property type="match status" value="1"/>
</dbReference>
<dbReference type="Gene3D" id="1.20.1250.20">
    <property type="entry name" value="MFS general substrate transporter like domains"/>
    <property type="match status" value="1"/>
</dbReference>
<keyword evidence="10 12" id="KW-0627">Porphyrin biosynthesis</keyword>
<evidence type="ECO:0000259" key="14">
    <source>
        <dbReference type="PROSITE" id="PS50850"/>
    </source>
</evidence>
<dbReference type="CDD" id="cd03411">
    <property type="entry name" value="Ferrochelatase_N"/>
    <property type="match status" value="1"/>
</dbReference>
<dbReference type="PROSITE" id="PS50850">
    <property type="entry name" value="MFS"/>
    <property type="match status" value="1"/>
</dbReference>
<keyword evidence="8 13" id="KW-0472">Membrane</keyword>
<feature type="transmembrane region" description="Helical" evidence="13">
    <location>
        <begin position="438"/>
        <end position="463"/>
    </location>
</feature>
<evidence type="ECO:0000313" key="16">
    <source>
        <dbReference type="Proteomes" id="UP000443582"/>
    </source>
</evidence>
<dbReference type="Pfam" id="PF07690">
    <property type="entry name" value="MFS_1"/>
    <property type="match status" value="1"/>
</dbReference>
<dbReference type="Pfam" id="PF00762">
    <property type="entry name" value="Ferrochelatase"/>
    <property type="match status" value="1"/>
</dbReference>
<feature type="transmembrane region" description="Helical" evidence="13">
    <location>
        <begin position="756"/>
        <end position="777"/>
    </location>
</feature>
<evidence type="ECO:0000256" key="7">
    <source>
        <dbReference type="ARBA" id="ARBA00023133"/>
    </source>
</evidence>
<comment type="catalytic activity">
    <reaction evidence="11">
        <text>Fe-coproporphyrin III + 2 H(+) = coproporphyrin III + Fe(2+)</text>
        <dbReference type="Rhea" id="RHEA:49572"/>
        <dbReference type="ChEBI" id="CHEBI:15378"/>
        <dbReference type="ChEBI" id="CHEBI:29033"/>
        <dbReference type="ChEBI" id="CHEBI:68438"/>
        <dbReference type="ChEBI" id="CHEBI:131725"/>
        <dbReference type="EC" id="4.99.1.9"/>
    </reaction>
    <physiologicalReaction direction="right-to-left" evidence="11">
        <dbReference type="Rhea" id="RHEA:49574"/>
    </physiologicalReaction>
</comment>
<feature type="transmembrane region" description="Helical" evidence="13">
    <location>
        <begin position="719"/>
        <end position="744"/>
    </location>
</feature>
<feature type="binding site" evidence="12">
    <location>
        <position position="298"/>
    </location>
    <ligand>
        <name>Fe(2+)</name>
        <dbReference type="ChEBI" id="CHEBI:29033"/>
    </ligand>
</feature>
<comment type="pathway">
    <text evidence="12">Porphyrin-containing compound metabolism; protoheme biosynthesis; protoheme from protoporphyrin-IX: step 1/1.</text>
</comment>
<dbReference type="Proteomes" id="UP000443582">
    <property type="component" value="Unassembled WGS sequence"/>
</dbReference>
<evidence type="ECO:0000256" key="3">
    <source>
        <dbReference type="ARBA" id="ARBA00022448"/>
    </source>
</evidence>
<keyword evidence="12" id="KW-0963">Cytoplasm</keyword>
<feature type="transmembrane region" description="Helical" evidence="13">
    <location>
        <begin position="533"/>
        <end position="557"/>
    </location>
</feature>
<evidence type="ECO:0000256" key="1">
    <source>
        <dbReference type="ARBA" id="ARBA00004141"/>
    </source>
</evidence>
<protein>
    <recommendedName>
        <fullName evidence="12">Ferrochelatase</fullName>
        <ecNumber evidence="12">4.98.1.1</ecNumber>
    </recommendedName>
    <alternativeName>
        <fullName evidence="12">Heme synthase</fullName>
    </alternativeName>
    <alternativeName>
        <fullName evidence="12">Protoheme ferro-lyase</fullName>
    </alternativeName>
</protein>
<feature type="transmembrane region" description="Helical" evidence="13">
    <location>
        <begin position="783"/>
        <end position="802"/>
    </location>
</feature>
<evidence type="ECO:0000256" key="13">
    <source>
        <dbReference type="SAM" id="Phobius"/>
    </source>
</evidence>
<feature type="transmembrane region" description="Helical" evidence="13">
    <location>
        <begin position="498"/>
        <end position="521"/>
    </location>
</feature>
<evidence type="ECO:0000256" key="6">
    <source>
        <dbReference type="ARBA" id="ARBA00023004"/>
    </source>
</evidence>
<dbReference type="InterPro" id="IPR001015">
    <property type="entry name" value="Ferrochelatase"/>
</dbReference>
<feature type="transmembrane region" description="Helical" evidence="13">
    <location>
        <begin position="633"/>
        <end position="653"/>
    </location>
</feature>
<dbReference type="InterPro" id="IPR033644">
    <property type="entry name" value="Ferrochelatase_C"/>
</dbReference>
<reference evidence="16" key="1">
    <citation type="journal article" date="2019" name="Int. J. Syst. Evol. Microbiol.">
        <title>Halobacteriovorax valvorus sp. nov., a novel prokaryotic predator isolated from coastal seawater of China.</title>
        <authorList>
            <person name="Chen M.-X."/>
        </authorList>
    </citation>
    <scope>NUCLEOTIDE SEQUENCE [LARGE SCALE GENOMIC DNA]</scope>
    <source>
        <strain evidence="16">BL9</strain>
    </source>
</reference>
<comment type="catalytic activity">
    <reaction evidence="12">
        <text>heme b + 2 H(+) = protoporphyrin IX + Fe(2+)</text>
        <dbReference type="Rhea" id="RHEA:22584"/>
        <dbReference type="ChEBI" id="CHEBI:15378"/>
        <dbReference type="ChEBI" id="CHEBI:29033"/>
        <dbReference type="ChEBI" id="CHEBI:57306"/>
        <dbReference type="ChEBI" id="CHEBI:60344"/>
        <dbReference type="EC" id="4.98.1.1"/>
    </reaction>
</comment>
<keyword evidence="3" id="KW-0813">Transport</keyword>
<feature type="transmembrane region" description="Helical" evidence="13">
    <location>
        <begin position="569"/>
        <end position="590"/>
    </location>
</feature>
<keyword evidence="5 13" id="KW-1133">Transmembrane helix</keyword>